<keyword evidence="3" id="KW-1185">Reference proteome</keyword>
<evidence type="ECO:0000256" key="1">
    <source>
        <dbReference type="SAM" id="Phobius"/>
    </source>
</evidence>
<dbReference type="GeneID" id="93712884"/>
<evidence type="ECO:0000313" key="2">
    <source>
        <dbReference type="EMBL" id="SFQ85240.1"/>
    </source>
</evidence>
<evidence type="ECO:0008006" key="4">
    <source>
        <dbReference type="Google" id="ProtNLM"/>
    </source>
</evidence>
<keyword evidence="1" id="KW-0812">Transmembrane</keyword>
<dbReference type="Proteomes" id="UP000182762">
    <property type="component" value="Unassembled WGS sequence"/>
</dbReference>
<gene>
    <name evidence="2" type="ORF">SAMN02745910_04344</name>
</gene>
<feature type="transmembrane region" description="Helical" evidence="1">
    <location>
        <begin position="75"/>
        <end position="101"/>
    </location>
</feature>
<keyword evidence="1" id="KW-1133">Transmembrane helix</keyword>
<dbReference type="Pfam" id="PF17369">
    <property type="entry name" value="DUF5391"/>
    <property type="match status" value="1"/>
</dbReference>
<sequence length="147" mass="16127">MIEKSSKNGVIITTILSAVLYCLLIVFTSLSPLSDTGEHANEFGTAGMWSAIGMILALYLVPLLLYIINIKGMTIVMAILCSIGILIHIVVIASVLVMSLGTSPFPYLIEIIATCILSFMVNFMWFFIAFRTPKEAAEVSFDSQIER</sequence>
<evidence type="ECO:0000313" key="3">
    <source>
        <dbReference type="Proteomes" id="UP000182762"/>
    </source>
</evidence>
<protein>
    <recommendedName>
        <fullName evidence="4">DUF5391 family protein</fullName>
    </recommendedName>
</protein>
<organism evidence="2 3">
    <name type="scientific">Priestia endophytica DSM 13796</name>
    <dbReference type="NCBI Taxonomy" id="1121089"/>
    <lineage>
        <taxon>Bacteria</taxon>
        <taxon>Bacillati</taxon>
        <taxon>Bacillota</taxon>
        <taxon>Bacilli</taxon>
        <taxon>Bacillales</taxon>
        <taxon>Bacillaceae</taxon>
        <taxon>Priestia</taxon>
    </lineage>
</organism>
<dbReference type="RefSeq" id="WP_061802696.1">
    <property type="nucleotide sequence ID" value="NZ_FOXX01000015.1"/>
</dbReference>
<proteinExistence type="predicted"/>
<keyword evidence="1" id="KW-0472">Membrane</keyword>
<dbReference type="InterPro" id="IPR020204">
    <property type="entry name" value="Uncharacterised_YxaJ"/>
</dbReference>
<feature type="transmembrane region" description="Helical" evidence="1">
    <location>
        <begin position="9"/>
        <end position="28"/>
    </location>
</feature>
<feature type="transmembrane region" description="Helical" evidence="1">
    <location>
        <begin position="48"/>
        <end position="68"/>
    </location>
</feature>
<name>A0A1I6BWB3_9BACI</name>
<reference evidence="2 3" key="1">
    <citation type="submission" date="2016-10" db="EMBL/GenBank/DDBJ databases">
        <authorList>
            <person name="Varghese N."/>
            <person name="Submissions S."/>
        </authorList>
    </citation>
    <scope>NUCLEOTIDE SEQUENCE [LARGE SCALE GENOMIC DNA]</scope>
    <source>
        <strain evidence="2 3">DSM 13796</strain>
    </source>
</reference>
<accession>A0A1I6BWB3</accession>
<feature type="transmembrane region" description="Helical" evidence="1">
    <location>
        <begin position="107"/>
        <end position="130"/>
    </location>
</feature>
<dbReference type="EMBL" id="FOXX01000015">
    <property type="protein sequence ID" value="SFQ85240.1"/>
    <property type="molecule type" value="Genomic_DNA"/>
</dbReference>
<comment type="caution">
    <text evidence="2">The sequence shown here is derived from an EMBL/GenBank/DDBJ whole genome shotgun (WGS) entry which is preliminary data.</text>
</comment>